<keyword evidence="8" id="KW-0902">Two-component regulatory system</keyword>
<dbReference type="AlphaFoldDB" id="F4H4J0"/>
<keyword evidence="6 13" id="KW-0418">Kinase</keyword>
<evidence type="ECO:0000256" key="9">
    <source>
        <dbReference type="SAM" id="MobiDB-lite"/>
    </source>
</evidence>
<feature type="transmembrane region" description="Helical" evidence="10">
    <location>
        <begin position="157"/>
        <end position="175"/>
    </location>
</feature>
<dbReference type="CDD" id="cd16917">
    <property type="entry name" value="HATPase_UhpB-NarQ-NarX-like"/>
    <property type="match status" value="1"/>
</dbReference>
<feature type="transmembrane region" description="Helical" evidence="10">
    <location>
        <begin position="56"/>
        <end position="77"/>
    </location>
</feature>
<keyword evidence="3" id="KW-0597">Phosphoprotein</keyword>
<dbReference type="PANTHER" id="PTHR24421">
    <property type="entry name" value="NITRATE/NITRITE SENSOR PROTEIN NARX-RELATED"/>
    <property type="match status" value="1"/>
</dbReference>
<keyword evidence="7" id="KW-0067">ATP-binding</keyword>
<evidence type="ECO:0000256" key="7">
    <source>
        <dbReference type="ARBA" id="ARBA00022840"/>
    </source>
</evidence>
<keyword evidence="10" id="KW-0472">Membrane</keyword>
<evidence type="ECO:0000256" key="6">
    <source>
        <dbReference type="ARBA" id="ARBA00022777"/>
    </source>
</evidence>
<dbReference type="GO" id="GO:0016020">
    <property type="term" value="C:membrane"/>
    <property type="evidence" value="ECO:0007669"/>
    <property type="project" value="InterPro"/>
</dbReference>
<dbReference type="Pfam" id="PF07730">
    <property type="entry name" value="HisKA_3"/>
    <property type="match status" value="1"/>
</dbReference>
<proteinExistence type="predicted"/>
<evidence type="ECO:0000313" key="13">
    <source>
        <dbReference type="EMBL" id="AEE47785.1"/>
    </source>
</evidence>
<dbReference type="InterPro" id="IPR003594">
    <property type="entry name" value="HATPase_dom"/>
</dbReference>
<evidence type="ECO:0000256" key="4">
    <source>
        <dbReference type="ARBA" id="ARBA00022679"/>
    </source>
</evidence>
<dbReference type="GO" id="GO:0005524">
    <property type="term" value="F:ATP binding"/>
    <property type="evidence" value="ECO:0007669"/>
    <property type="project" value="UniProtKB-KW"/>
</dbReference>
<dbReference type="InterPro" id="IPR011712">
    <property type="entry name" value="Sig_transdc_His_kin_sub3_dim/P"/>
</dbReference>
<evidence type="ECO:0000256" key="8">
    <source>
        <dbReference type="ARBA" id="ARBA00023012"/>
    </source>
</evidence>
<dbReference type="GO" id="GO:0000155">
    <property type="term" value="F:phosphorelay sensor kinase activity"/>
    <property type="evidence" value="ECO:0007669"/>
    <property type="project" value="InterPro"/>
</dbReference>
<keyword evidence="10" id="KW-1133">Transmembrane helix</keyword>
<dbReference type="Gene3D" id="1.20.5.1930">
    <property type="match status" value="1"/>
</dbReference>
<dbReference type="InterPro" id="IPR036890">
    <property type="entry name" value="HATPase_C_sf"/>
</dbReference>
<dbReference type="Gene3D" id="3.30.565.10">
    <property type="entry name" value="Histidine kinase-like ATPase, C-terminal domain"/>
    <property type="match status" value="1"/>
</dbReference>
<dbReference type="eggNOG" id="COG4585">
    <property type="taxonomic scope" value="Bacteria"/>
</dbReference>
<keyword evidence="5" id="KW-0547">Nucleotide-binding</keyword>
<name>F4H4J0_CELFA</name>
<dbReference type="GO" id="GO:0046983">
    <property type="term" value="F:protein dimerization activity"/>
    <property type="evidence" value="ECO:0007669"/>
    <property type="project" value="InterPro"/>
</dbReference>
<accession>F4H4J0</accession>
<feature type="transmembrane region" description="Helical" evidence="10">
    <location>
        <begin position="89"/>
        <end position="106"/>
    </location>
</feature>
<evidence type="ECO:0000313" key="14">
    <source>
        <dbReference type="Proteomes" id="UP000008460"/>
    </source>
</evidence>
<dbReference type="HOGENOM" id="CLU_000445_20_1_11"/>
<evidence type="ECO:0000256" key="5">
    <source>
        <dbReference type="ARBA" id="ARBA00022741"/>
    </source>
</evidence>
<dbReference type="RefSeq" id="WP_013772808.1">
    <property type="nucleotide sequence ID" value="NC_015514.1"/>
</dbReference>
<keyword evidence="4" id="KW-0808">Transferase</keyword>
<dbReference type="InterPro" id="IPR050482">
    <property type="entry name" value="Sensor_HK_TwoCompSys"/>
</dbReference>
<gene>
    <name evidence="13" type="ordered locus">Celf_3678</name>
</gene>
<dbReference type="EC" id="2.7.13.3" evidence="2"/>
<feature type="domain" description="Signal transduction histidine kinase subgroup 3 dimerisation and phosphoacceptor" evidence="12">
    <location>
        <begin position="277"/>
        <end position="341"/>
    </location>
</feature>
<dbReference type="Pfam" id="PF02518">
    <property type="entry name" value="HATPase_c"/>
    <property type="match status" value="1"/>
</dbReference>
<keyword evidence="10" id="KW-0812">Transmembrane</keyword>
<feature type="domain" description="Histidine kinase/HSP90-like ATPase" evidence="11">
    <location>
        <begin position="385"/>
        <end position="477"/>
    </location>
</feature>
<dbReference type="EMBL" id="CP002666">
    <property type="protein sequence ID" value="AEE47785.1"/>
    <property type="molecule type" value="Genomic_DNA"/>
</dbReference>
<comment type="catalytic activity">
    <reaction evidence="1">
        <text>ATP + protein L-histidine = ADP + protein N-phospho-L-histidine.</text>
        <dbReference type="EC" id="2.7.13.3"/>
    </reaction>
</comment>
<evidence type="ECO:0000259" key="11">
    <source>
        <dbReference type="Pfam" id="PF02518"/>
    </source>
</evidence>
<dbReference type="SUPFAM" id="SSF55874">
    <property type="entry name" value="ATPase domain of HSP90 chaperone/DNA topoisomerase II/histidine kinase"/>
    <property type="match status" value="1"/>
</dbReference>
<evidence type="ECO:0000256" key="1">
    <source>
        <dbReference type="ARBA" id="ARBA00000085"/>
    </source>
</evidence>
<reference evidence="13 14" key="1">
    <citation type="submission" date="2011-04" db="EMBL/GenBank/DDBJ databases">
        <title>Complete sequence of Cellulomonas fimi ATCC 484.</title>
        <authorList>
            <consortium name="US DOE Joint Genome Institute"/>
            <person name="Lucas S."/>
            <person name="Han J."/>
            <person name="Lapidus A."/>
            <person name="Cheng J.-F."/>
            <person name="Goodwin L."/>
            <person name="Pitluck S."/>
            <person name="Peters L."/>
            <person name="Chertkov O."/>
            <person name="Detter J.C."/>
            <person name="Han C."/>
            <person name="Tapia R."/>
            <person name="Land M."/>
            <person name="Hauser L."/>
            <person name="Kyrpides N."/>
            <person name="Ivanova N."/>
            <person name="Ovchinnikova G."/>
            <person name="Pagani I."/>
            <person name="Mead D."/>
            <person name="Brumm P."/>
            <person name="Woyke T."/>
        </authorList>
    </citation>
    <scope>NUCLEOTIDE SEQUENCE [LARGE SCALE GENOMIC DNA]</scope>
    <source>
        <strain evidence="14">ATCC 484 / DSM 20113 / JCM 1341 / NBRC 15513 / NCIMB 8980 / NCTC 7547</strain>
    </source>
</reference>
<evidence type="ECO:0000256" key="3">
    <source>
        <dbReference type="ARBA" id="ARBA00022553"/>
    </source>
</evidence>
<dbReference type="STRING" id="590998.Celf_3678"/>
<evidence type="ECO:0000256" key="10">
    <source>
        <dbReference type="SAM" id="Phobius"/>
    </source>
</evidence>
<dbReference type="PANTHER" id="PTHR24421:SF10">
    <property type="entry name" value="NITRATE_NITRITE SENSOR PROTEIN NARQ"/>
    <property type="match status" value="1"/>
</dbReference>
<feature type="transmembrane region" description="Helical" evidence="10">
    <location>
        <begin position="182"/>
        <end position="200"/>
    </location>
</feature>
<protein>
    <recommendedName>
        <fullName evidence="2">histidine kinase</fullName>
        <ecNumber evidence="2">2.7.13.3</ecNumber>
    </recommendedName>
</protein>
<dbReference type="KEGG" id="cfi:Celf_3678"/>
<dbReference type="Proteomes" id="UP000008460">
    <property type="component" value="Chromosome"/>
</dbReference>
<evidence type="ECO:0000259" key="12">
    <source>
        <dbReference type="Pfam" id="PF07730"/>
    </source>
</evidence>
<feature type="compositionally biased region" description="Gly residues" evidence="9">
    <location>
        <begin position="1"/>
        <end position="11"/>
    </location>
</feature>
<evidence type="ECO:0000256" key="2">
    <source>
        <dbReference type="ARBA" id="ARBA00012438"/>
    </source>
</evidence>
<organism evidence="13 14">
    <name type="scientific">Cellulomonas fimi (strain ATCC 484 / DSM 20113 / JCM 1341 / CCUG 24087 / LMG 16345 / NBRC 15513 / NCIMB 8980 / NCTC 7547 / NRS-133)</name>
    <dbReference type="NCBI Taxonomy" id="590998"/>
    <lineage>
        <taxon>Bacteria</taxon>
        <taxon>Bacillati</taxon>
        <taxon>Actinomycetota</taxon>
        <taxon>Actinomycetes</taxon>
        <taxon>Micrococcales</taxon>
        <taxon>Cellulomonadaceae</taxon>
        <taxon>Cellulomonas</taxon>
    </lineage>
</organism>
<feature type="region of interest" description="Disordered" evidence="9">
    <location>
        <begin position="223"/>
        <end position="242"/>
    </location>
</feature>
<feature type="transmembrane region" description="Helical" evidence="10">
    <location>
        <begin position="113"/>
        <end position="137"/>
    </location>
</feature>
<sequence length="480" mass="49968">MSGATGDGRGGSHVPRATTARAAGPQPSDGALTRLWEAAARIQATVRARGWWDDRASAAATALLGLALIGLGLASPAPPWVPAAVADRVGAWHVVLLLVACTALVVKRRHPVGVLLVAVTCTVLDAVLGGSVATSIALFDALYTAALLTRPVVRRRIVATVVVVVVVAPVLVLVAGAPPREAVLLLLQSVALYVTPLWWAKDVRQRDELAALEAGRARAEAERAEAERSRAEAERSRAEAERRRADLEQRAAALARAHADDLERIAELDRTSAVREERARTARDLHDVVAGHVSAVAIRAEAALAGPPDADADRAALRAVRAGTLDALTELRSMIMVLRERPGAATAPSGLARLDAFVALAQAAGQDVVVDGPVPTDLPVAVDLAAFRIVQEALTNAAKHAPGAPAVVTLRRSDGSLELTVTNPADGSSAAHPPAVATGLRGGTGLHTMRERAEALGGRLDAGLVDGAWRVRARLPEEVA</sequence>
<keyword evidence="14" id="KW-1185">Reference proteome</keyword>
<feature type="region of interest" description="Disordered" evidence="9">
    <location>
        <begin position="1"/>
        <end position="29"/>
    </location>
</feature>